<protein>
    <submittedName>
        <fullName evidence="10">ABC transporter permease subunit</fullName>
    </submittedName>
</protein>
<feature type="transmembrane region" description="Helical" evidence="8">
    <location>
        <begin position="200"/>
        <end position="225"/>
    </location>
</feature>
<evidence type="ECO:0000256" key="7">
    <source>
        <dbReference type="ARBA" id="ARBA00023136"/>
    </source>
</evidence>
<dbReference type="PROSITE" id="PS50928">
    <property type="entry name" value="ABC_TM1"/>
    <property type="match status" value="1"/>
</dbReference>
<comment type="caution">
    <text evidence="10">The sequence shown here is derived from an EMBL/GenBank/DDBJ whole genome shotgun (WGS) entry which is preliminary data.</text>
</comment>
<dbReference type="GeneID" id="89476115"/>
<organism evidence="10 11">
    <name type="scientific">Erwinia aphidicola</name>
    <dbReference type="NCBI Taxonomy" id="68334"/>
    <lineage>
        <taxon>Bacteria</taxon>
        <taxon>Pseudomonadati</taxon>
        <taxon>Pseudomonadota</taxon>
        <taxon>Gammaproteobacteria</taxon>
        <taxon>Enterobacterales</taxon>
        <taxon>Erwiniaceae</taxon>
        <taxon>Erwinia</taxon>
    </lineage>
</organism>
<keyword evidence="3" id="KW-1003">Cell membrane</keyword>
<dbReference type="Gene3D" id="1.10.3720.10">
    <property type="entry name" value="MetI-like"/>
    <property type="match status" value="1"/>
</dbReference>
<dbReference type="PANTHER" id="PTHR30151:SF25">
    <property type="entry name" value="TAURINE TRANSPORT SYSTEM PERMEASE PROTEIN TAUC"/>
    <property type="match status" value="1"/>
</dbReference>
<dbReference type="Pfam" id="PF00528">
    <property type="entry name" value="BPD_transp_1"/>
    <property type="match status" value="1"/>
</dbReference>
<feature type="transmembrane region" description="Helical" evidence="8">
    <location>
        <begin position="231"/>
        <end position="251"/>
    </location>
</feature>
<evidence type="ECO:0000256" key="6">
    <source>
        <dbReference type="ARBA" id="ARBA00022989"/>
    </source>
</evidence>
<evidence type="ECO:0000259" key="9">
    <source>
        <dbReference type="PROSITE" id="PS50928"/>
    </source>
</evidence>
<comment type="similarity">
    <text evidence="8">Belongs to the binding-protein-dependent transport system permease family.</text>
</comment>
<proteinExistence type="inferred from homology"/>
<dbReference type="CDD" id="cd06261">
    <property type="entry name" value="TM_PBP2"/>
    <property type="match status" value="1"/>
</dbReference>
<dbReference type="SUPFAM" id="SSF161098">
    <property type="entry name" value="MetI-like"/>
    <property type="match status" value="1"/>
</dbReference>
<dbReference type="InterPro" id="IPR000515">
    <property type="entry name" value="MetI-like"/>
</dbReference>
<dbReference type="RefSeq" id="WP_099753843.1">
    <property type="nucleotide sequence ID" value="NZ_JAMKCQ010000001.1"/>
</dbReference>
<evidence type="ECO:0000256" key="3">
    <source>
        <dbReference type="ARBA" id="ARBA00022475"/>
    </source>
</evidence>
<evidence type="ECO:0000313" key="10">
    <source>
        <dbReference type="EMBL" id="MEI2683814.1"/>
    </source>
</evidence>
<gene>
    <name evidence="10" type="ORF">V8N49_19380</name>
</gene>
<evidence type="ECO:0000313" key="11">
    <source>
        <dbReference type="Proteomes" id="UP001306592"/>
    </source>
</evidence>
<evidence type="ECO:0000256" key="2">
    <source>
        <dbReference type="ARBA" id="ARBA00022448"/>
    </source>
</evidence>
<dbReference type="EMBL" id="JBANEI010000016">
    <property type="protein sequence ID" value="MEI2683814.1"/>
    <property type="molecule type" value="Genomic_DNA"/>
</dbReference>
<feature type="domain" description="ABC transmembrane type-1" evidence="9">
    <location>
        <begin position="79"/>
        <end position="259"/>
    </location>
</feature>
<sequence length="271" mass="30343">MRQMNRHPDRGMHLMLVLLPFILAIAAYFIGSAVRLDANPHDKLLPGLGQMIDAVQRMAFTPDKRSGDYLLWMDTAVSLGRLLLGLGIASLLGLAFGIAAGVFPMWRSPLSSFMTVLSMVPPLAILPVLFIVFGLDELSKIMLIVIGITPMLARDLEQRAREIPQEILIKAQTLGANSWTVVLRVVLPQLLTRLLTSLRLLLGSAWLFLISAEAISSTAGLGYRIFLVRRYMAMDVILPYVFWITLLAWLMDLGLRRLNRWCFPWAQGEKS</sequence>
<evidence type="ECO:0000256" key="5">
    <source>
        <dbReference type="ARBA" id="ARBA00022692"/>
    </source>
</evidence>
<evidence type="ECO:0000256" key="4">
    <source>
        <dbReference type="ARBA" id="ARBA00022519"/>
    </source>
</evidence>
<accession>A0ABU8DMS1</accession>
<evidence type="ECO:0000256" key="1">
    <source>
        <dbReference type="ARBA" id="ARBA00004429"/>
    </source>
</evidence>
<feature type="transmembrane region" description="Helical" evidence="8">
    <location>
        <begin position="82"/>
        <end position="103"/>
    </location>
</feature>
<keyword evidence="6 8" id="KW-1133">Transmembrane helix</keyword>
<keyword evidence="7 8" id="KW-0472">Membrane</keyword>
<keyword evidence="2 8" id="KW-0813">Transport</keyword>
<feature type="transmembrane region" description="Helical" evidence="8">
    <location>
        <begin position="12"/>
        <end position="31"/>
    </location>
</feature>
<dbReference type="Proteomes" id="UP001306592">
    <property type="component" value="Unassembled WGS sequence"/>
</dbReference>
<keyword evidence="4" id="KW-0997">Cell inner membrane</keyword>
<dbReference type="InterPro" id="IPR035906">
    <property type="entry name" value="MetI-like_sf"/>
</dbReference>
<keyword evidence="11" id="KW-1185">Reference proteome</keyword>
<feature type="transmembrane region" description="Helical" evidence="8">
    <location>
        <begin position="110"/>
        <end position="132"/>
    </location>
</feature>
<reference evidence="10 11" key="1">
    <citation type="submission" date="2024-02" db="EMBL/GenBank/DDBJ databases">
        <title>First report Erwinia aphidicola in onion in Chile.</title>
        <authorList>
            <person name="Valenzuela M."/>
            <person name="Pena M."/>
            <person name="Dutta B."/>
        </authorList>
    </citation>
    <scope>NUCLEOTIDE SEQUENCE [LARGE SCALE GENOMIC DNA]</scope>
    <source>
        <strain evidence="10 11">QCJ3A</strain>
    </source>
</reference>
<dbReference type="PANTHER" id="PTHR30151">
    <property type="entry name" value="ALKANE SULFONATE ABC TRANSPORTER-RELATED, MEMBRANE SUBUNIT"/>
    <property type="match status" value="1"/>
</dbReference>
<evidence type="ECO:0000256" key="8">
    <source>
        <dbReference type="RuleBase" id="RU363032"/>
    </source>
</evidence>
<name>A0ABU8DMS1_ERWAP</name>
<comment type="subcellular location">
    <subcellularLocation>
        <location evidence="1">Cell inner membrane</location>
        <topology evidence="1">Multi-pass membrane protein</topology>
    </subcellularLocation>
    <subcellularLocation>
        <location evidence="8">Cell membrane</location>
        <topology evidence="8">Multi-pass membrane protein</topology>
    </subcellularLocation>
</comment>
<keyword evidence="5 8" id="KW-0812">Transmembrane</keyword>